<feature type="domain" description="EamA" evidence="7">
    <location>
        <begin position="142"/>
        <end position="280"/>
    </location>
</feature>
<organism evidence="8 9">
    <name type="scientific">Pantoea wallisii</name>
    <dbReference type="NCBI Taxonomy" id="1076551"/>
    <lineage>
        <taxon>Bacteria</taxon>
        <taxon>Pseudomonadati</taxon>
        <taxon>Pseudomonadota</taxon>
        <taxon>Gammaproteobacteria</taxon>
        <taxon>Enterobacterales</taxon>
        <taxon>Erwiniaceae</taxon>
        <taxon>Pantoea</taxon>
    </lineage>
</organism>
<accession>A0A1X1D759</accession>
<dbReference type="OrthoDB" id="7158585at2"/>
<dbReference type="EMBL" id="MLFS01000041">
    <property type="protein sequence ID" value="ORM72457.1"/>
    <property type="molecule type" value="Genomic_DNA"/>
</dbReference>
<proteinExistence type="predicted"/>
<keyword evidence="4 6" id="KW-1133">Transmembrane helix</keyword>
<feature type="transmembrane region" description="Helical" evidence="6">
    <location>
        <begin position="86"/>
        <end position="108"/>
    </location>
</feature>
<dbReference type="Proteomes" id="UP000193104">
    <property type="component" value="Unassembled WGS sequence"/>
</dbReference>
<keyword evidence="5 6" id="KW-0472">Membrane</keyword>
<comment type="subcellular location">
    <subcellularLocation>
        <location evidence="1">Cell membrane</location>
        <topology evidence="1">Multi-pass membrane protein</topology>
    </subcellularLocation>
</comment>
<dbReference type="InterPro" id="IPR037185">
    <property type="entry name" value="EmrE-like"/>
</dbReference>
<evidence type="ECO:0000256" key="3">
    <source>
        <dbReference type="ARBA" id="ARBA00022692"/>
    </source>
</evidence>
<evidence type="ECO:0000313" key="9">
    <source>
        <dbReference type="Proteomes" id="UP000193104"/>
    </source>
</evidence>
<dbReference type="STRING" id="1076551.HA48_14425"/>
<dbReference type="Pfam" id="PF00892">
    <property type="entry name" value="EamA"/>
    <property type="match status" value="2"/>
</dbReference>
<dbReference type="InterPro" id="IPR050638">
    <property type="entry name" value="AA-Vitamin_Transporters"/>
</dbReference>
<feature type="transmembrane region" description="Helical" evidence="6">
    <location>
        <begin position="263"/>
        <end position="282"/>
    </location>
</feature>
<feature type="transmembrane region" description="Helical" evidence="6">
    <location>
        <begin position="138"/>
        <end position="159"/>
    </location>
</feature>
<name>A0A1X1D759_9GAMM</name>
<reference evidence="8 9" key="1">
    <citation type="journal article" date="2017" name="Antonie Van Leeuwenhoek">
        <title>Phylogenomic resolution of the bacterial genus Pantoea and its relationship with Erwinia and Tatumella.</title>
        <authorList>
            <person name="Palmer M."/>
            <person name="Steenkamp E.T."/>
            <person name="Coetzee M.P."/>
            <person name="Chan W.Y."/>
            <person name="van Zyl E."/>
            <person name="De Maayer P."/>
            <person name="Coutinho T.A."/>
            <person name="Blom J."/>
            <person name="Smits T.H."/>
            <person name="Duffy B."/>
            <person name="Venter S.N."/>
        </authorList>
    </citation>
    <scope>NUCLEOTIDE SEQUENCE [LARGE SCALE GENOMIC DNA]</scope>
    <source>
        <strain evidence="8 9">LMG 26277</strain>
    </source>
</reference>
<evidence type="ECO:0000256" key="4">
    <source>
        <dbReference type="ARBA" id="ARBA00022989"/>
    </source>
</evidence>
<gene>
    <name evidence="8" type="ORF">HA48_14425</name>
</gene>
<dbReference type="PANTHER" id="PTHR32322:SF9">
    <property type="entry name" value="AMINO-ACID METABOLITE EFFLUX PUMP-RELATED"/>
    <property type="match status" value="1"/>
</dbReference>
<evidence type="ECO:0000313" key="8">
    <source>
        <dbReference type="EMBL" id="ORM72457.1"/>
    </source>
</evidence>
<feature type="transmembrane region" description="Helical" evidence="6">
    <location>
        <begin position="58"/>
        <end position="80"/>
    </location>
</feature>
<dbReference type="RefSeq" id="WP_128601978.1">
    <property type="nucleotide sequence ID" value="NZ_MLFS01000041.1"/>
</dbReference>
<keyword evidence="9" id="KW-1185">Reference proteome</keyword>
<feature type="transmembrane region" description="Helical" evidence="6">
    <location>
        <begin position="202"/>
        <end position="226"/>
    </location>
</feature>
<evidence type="ECO:0000256" key="6">
    <source>
        <dbReference type="SAM" id="Phobius"/>
    </source>
</evidence>
<evidence type="ECO:0000259" key="7">
    <source>
        <dbReference type="Pfam" id="PF00892"/>
    </source>
</evidence>
<keyword evidence="3 6" id="KW-0812">Transmembrane</keyword>
<feature type="transmembrane region" description="Helical" evidence="6">
    <location>
        <begin position="33"/>
        <end position="51"/>
    </location>
</feature>
<evidence type="ECO:0000256" key="1">
    <source>
        <dbReference type="ARBA" id="ARBA00004651"/>
    </source>
</evidence>
<comment type="caution">
    <text evidence="8">The sequence shown here is derived from an EMBL/GenBank/DDBJ whole genome shotgun (WGS) entry which is preliminary data.</text>
</comment>
<evidence type="ECO:0000256" key="5">
    <source>
        <dbReference type="ARBA" id="ARBA00023136"/>
    </source>
</evidence>
<dbReference type="PANTHER" id="PTHR32322">
    <property type="entry name" value="INNER MEMBRANE TRANSPORTER"/>
    <property type="match status" value="1"/>
</dbReference>
<dbReference type="GO" id="GO:0016020">
    <property type="term" value="C:membrane"/>
    <property type="evidence" value="ECO:0007669"/>
    <property type="project" value="UniProtKB-SubCell"/>
</dbReference>
<feature type="transmembrane region" description="Helical" evidence="6">
    <location>
        <begin position="238"/>
        <end position="257"/>
    </location>
</feature>
<keyword evidence="2" id="KW-1003">Cell membrane</keyword>
<feature type="domain" description="EamA" evidence="7">
    <location>
        <begin position="8"/>
        <end position="131"/>
    </location>
</feature>
<dbReference type="AlphaFoldDB" id="A0A1X1D759"/>
<feature type="transmembrane region" description="Helical" evidence="6">
    <location>
        <begin position="115"/>
        <end position="132"/>
    </location>
</feature>
<sequence length="297" mass="31714">MSLKDFALALVVIVAWGLNFVVSKISLEGVPPMLLGALRFALVVFPAIFFFRRPQIPWRWLIAYGLTISMGQFAFVFESIKQGMPAGLASVVLQAQAFFTLILASLLLKEKMTPAGLTGLLIAAGGLLLISVQGAHGAPLNAILLTLLGALCWALGNLITRRFRGVNPMALVIWGGLVPPVPFFALSWFIDGPDVIAASLQHITLTSVLSIIYLSFVATHLGFGLWSRLLAVYPAGKVAPLSLLVPVVGLSASVCLLDEHLSTSQWCGCALVMAGLVVNVFGSRLARAVRPQRASAR</sequence>
<evidence type="ECO:0000256" key="2">
    <source>
        <dbReference type="ARBA" id="ARBA00022475"/>
    </source>
</evidence>
<dbReference type="InterPro" id="IPR000620">
    <property type="entry name" value="EamA_dom"/>
</dbReference>
<dbReference type="Gene3D" id="1.10.3730.20">
    <property type="match status" value="1"/>
</dbReference>
<protein>
    <submittedName>
        <fullName evidence="8">O-acetylserine/cysteine exporter</fullName>
    </submittedName>
</protein>
<feature type="transmembrane region" description="Helical" evidence="6">
    <location>
        <begin position="171"/>
        <end position="190"/>
    </location>
</feature>
<dbReference type="SUPFAM" id="SSF103481">
    <property type="entry name" value="Multidrug resistance efflux transporter EmrE"/>
    <property type="match status" value="2"/>
</dbReference>